<feature type="coiled-coil region" evidence="1">
    <location>
        <begin position="26"/>
        <end position="53"/>
    </location>
</feature>
<dbReference type="EMBL" id="WSZM01000233">
    <property type="protein sequence ID" value="KAF4037757.1"/>
    <property type="molecule type" value="Genomic_DNA"/>
</dbReference>
<keyword evidence="1" id="KW-0175">Coiled coil</keyword>
<proteinExistence type="predicted"/>
<evidence type="ECO:0000313" key="2">
    <source>
        <dbReference type="EMBL" id="KAF4037757.1"/>
    </source>
</evidence>
<evidence type="ECO:0000256" key="1">
    <source>
        <dbReference type="SAM" id="Coils"/>
    </source>
</evidence>
<accession>A0A833SPV0</accession>
<comment type="caution">
    <text evidence="2">The sequence shown here is derived from an EMBL/GenBank/DDBJ whole genome shotgun (WGS) entry which is preliminary data.</text>
</comment>
<organism evidence="2 3">
    <name type="scientific">Phytophthora infestans</name>
    <name type="common">Potato late blight agent</name>
    <name type="synonym">Botrytis infestans</name>
    <dbReference type="NCBI Taxonomy" id="4787"/>
    <lineage>
        <taxon>Eukaryota</taxon>
        <taxon>Sar</taxon>
        <taxon>Stramenopiles</taxon>
        <taxon>Oomycota</taxon>
        <taxon>Peronosporomycetes</taxon>
        <taxon>Peronosporales</taxon>
        <taxon>Peronosporaceae</taxon>
        <taxon>Phytophthora</taxon>
    </lineage>
</organism>
<name>A0A833SPV0_PHYIN</name>
<dbReference type="AlphaFoldDB" id="A0A833SPV0"/>
<dbReference type="Proteomes" id="UP000602510">
    <property type="component" value="Unassembled WGS sequence"/>
</dbReference>
<reference evidence="2" key="1">
    <citation type="submission" date="2020-04" db="EMBL/GenBank/DDBJ databases">
        <title>Hybrid Assembly of Korean Phytophthora infestans isolates.</title>
        <authorList>
            <person name="Prokchorchik M."/>
            <person name="Lee Y."/>
            <person name="Seo J."/>
            <person name="Cho J.-H."/>
            <person name="Park Y.-E."/>
            <person name="Jang D.-C."/>
            <person name="Im J.-S."/>
            <person name="Choi J.-G."/>
            <person name="Park H.-J."/>
            <person name="Lee G.-B."/>
            <person name="Lee Y.-G."/>
            <person name="Hong S.-Y."/>
            <person name="Cho K."/>
            <person name="Sohn K.H."/>
        </authorList>
    </citation>
    <scope>NUCLEOTIDE SEQUENCE</scope>
    <source>
        <strain evidence="2">KR_1_A1</strain>
    </source>
</reference>
<evidence type="ECO:0000313" key="3">
    <source>
        <dbReference type="Proteomes" id="UP000602510"/>
    </source>
</evidence>
<protein>
    <submittedName>
        <fullName evidence="2">Uncharacterized protein</fullName>
    </submittedName>
</protein>
<keyword evidence="3" id="KW-1185">Reference proteome</keyword>
<sequence>MLRRQMNPAEKEARRVKKCVGMRKIRQRQRQELQEMKTVVVELEKEYAELCHRAEAVGSDTEPASAQIDEMGEQDHSDLVQLTKKLRSEKLPLRSMLKQKAEWTLQIQRVLDFEASSLAAAQKFQSNVDVQLDTVDEVQAEEELGFHLLTEWDLTRTILDNKRDIRHVESRLNPPSGLVDKRTHRMQAFGWDIIQRVEGSVMERGRMTVKAETSRLEVLQQMNPNAYVFVRDVDSPSDVSIFRSVFVHFLVEAAKEFSDTDGSALTDTGYVLGTQSIAVDRPSDCIQRDETGRKMAWAELALTTEAYDVESPMTGDRYQQVVWAGRTDYRTKEDAQRNAADTLQGLLRWEMKIVAPVLNLTSL</sequence>
<gene>
    <name evidence="2" type="ORF">GN244_ATG10141</name>
</gene>